<dbReference type="Pfam" id="PF07963">
    <property type="entry name" value="N_methyl"/>
    <property type="match status" value="1"/>
</dbReference>
<evidence type="ECO:0000313" key="4">
    <source>
        <dbReference type="Proteomes" id="UP000319383"/>
    </source>
</evidence>
<organism evidence="3 4">
    <name type="scientific">Symmachiella dynata</name>
    <dbReference type="NCBI Taxonomy" id="2527995"/>
    <lineage>
        <taxon>Bacteria</taxon>
        <taxon>Pseudomonadati</taxon>
        <taxon>Planctomycetota</taxon>
        <taxon>Planctomycetia</taxon>
        <taxon>Planctomycetales</taxon>
        <taxon>Planctomycetaceae</taxon>
        <taxon>Symmachiella</taxon>
    </lineage>
</organism>
<feature type="transmembrane region" description="Helical" evidence="1">
    <location>
        <begin position="77"/>
        <end position="98"/>
    </location>
</feature>
<reference evidence="3 4" key="1">
    <citation type="submission" date="2019-02" db="EMBL/GenBank/DDBJ databases">
        <title>Deep-cultivation of Planctomycetes and their phenomic and genomic characterization uncovers novel biology.</title>
        <authorList>
            <person name="Wiegand S."/>
            <person name="Jogler M."/>
            <person name="Boedeker C."/>
            <person name="Pinto D."/>
            <person name="Vollmers J."/>
            <person name="Rivas-Marin E."/>
            <person name="Kohn T."/>
            <person name="Peeters S.H."/>
            <person name="Heuer A."/>
            <person name="Rast P."/>
            <person name="Oberbeckmann S."/>
            <person name="Bunk B."/>
            <person name="Jeske O."/>
            <person name="Meyerdierks A."/>
            <person name="Storesund J.E."/>
            <person name="Kallscheuer N."/>
            <person name="Luecker S."/>
            <person name="Lage O.M."/>
            <person name="Pohl T."/>
            <person name="Merkel B.J."/>
            <person name="Hornburger P."/>
            <person name="Mueller R.-W."/>
            <person name="Bruemmer F."/>
            <person name="Labrenz M."/>
            <person name="Spormann A.M."/>
            <person name="Op den Camp H."/>
            <person name="Overmann J."/>
            <person name="Amann R."/>
            <person name="Jetten M.S.M."/>
            <person name="Mascher T."/>
            <person name="Medema M.H."/>
            <person name="Devos D.P."/>
            <person name="Kaster A.-K."/>
            <person name="Ovreas L."/>
            <person name="Rohde M."/>
            <person name="Galperin M.Y."/>
            <person name="Jogler C."/>
        </authorList>
    </citation>
    <scope>NUCLEOTIDE SEQUENCE [LARGE SCALE GENOMIC DNA]</scope>
    <source>
        <strain evidence="3 4">Mal52</strain>
    </source>
</reference>
<sequence>MSLKKNSDQDCQLGGARVSRLGCARVSRPRTVETCGREGGKAFRPCHNGPTHWRTSRQWHPAVTVPRSSEQRRGFTLIELLVVIAIIAILVALLLPAVQQAREAARRTQCRSRLKQLVLAVHNYADVYGEMMPPYRIDDAQEIAYQTGAASVRGTTNFWFGTVDFANPDPKTQFEFQTATLGPYLETNRSVFQCPNFDESHVDVVRFGQMASGYAYNGHYLGKGTDYDYGSWPTITVSSEPMAYRFNAVRQMTQTIAFADSAIYNTWTYPTGTFLENWLLEPPSKTQPSAHFRHNGAAVVAFLDGHVDMKTPDFIQLPVWFSPADVQANQDHELGFIGPDDALYDRE</sequence>
<evidence type="ECO:0000256" key="1">
    <source>
        <dbReference type="SAM" id="Phobius"/>
    </source>
</evidence>
<evidence type="ECO:0000313" key="3">
    <source>
        <dbReference type="EMBL" id="QDU43265.1"/>
    </source>
</evidence>
<keyword evidence="4" id="KW-1185">Reference proteome</keyword>
<dbReference type="KEGG" id="sdyn:Mal52_17370"/>
<keyword evidence="1" id="KW-0812">Transmembrane</keyword>
<dbReference type="EMBL" id="CP036276">
    <property type="protein sequence ID" value="QDU43265.1"/>
    <property type="molecule type" value="Genomic_DNA"/>
</dbReference>
<proteinExistence type="predicted"/>
<dbReference type="PROSITE" id="PS00409">
    <property type="entry name" value="PROKAR_NTER_METHYL"/>
    <property type="match status" value="1"/>
</dbReference>
<gene>
    <name evidence="3" type="ORF">Mal52_17370</name>
</gene>
<dbReference type="AlphaFoldDB" id="A0A517ZLG0"/>
<dbReference type="InterPro" id="IPR012902">
    <property type="entry name" value="N_methyl_site"/>
</dbReference>
<dbReference type="PANTHER" id="PTHR30093:SF2">
    <property type="entry name" value="TYPE II SECRETION SYSTEM PROTEIN H"/>
    <property type="match status" value="1"/>
</dbReference>
<keyword evidence="1" id="KW-1133">Transmembrane helix</keyword>
<dbReference type="InterPro" id="IPR011453">
    <property type="entry name" value="DUF1559"/>
</dbReference>
<dbReference type="InterPro" id="IPR045584">
    <property type="entry name" value="Pilin-like"/>
</dbReference>
<dbReference type="PANTHER" id="PTHR30093">
    <property type="entry name" value="GENERAL SECRETION PATHWAY PROTEIN G"/>
    <property type="match status" value="1"/>
</dbReference>
<feature type="domain" description="DUF1559" evidence="2">
    <location>
        <begin position="99"/>
        <end position="267"/>
    </location>
</feature>
<keyword evidence="1" id="KW-0472">Membrane</keyword>
<dbReference type="Gene3D" id="3.30.700.10">
    <property type="entry name" value="Glycoprotein, Type 4 Pilin"/>
    <property type="match status" value="1"/>
</dbReference>
<name>A0A517ZLG0_9PLAN</name>
<evidence type="ECO:0000259" key="2">
    <source>
        <dbReference type="Pfam" id="PF07596"/>
    </source>
</evidence>
<dbReference type="NCBIfam" id="TIGR02532">
    <property type="entry name" value="IV_pilin_GFxxxE"/>
    <property type="match status" value="1"/>
</dbReference>
<accession>A0A517ZLG0</accession>
<dbReference type="Proteomes" id="UP000319383">
    <property type="component" value="Chromosome"/>
</dbReference>
<protein>
    <submittedName>
        <fullName evidence="3">Putative major pilin subunit</fullName>
    </submittedName>
</protein>
<dbReference type="Pfam" id="PF07596">
    <property type="entry name" value="SBP_bac_10"/>
    <property type="match status" value="1"/>
</dbReference>
<dbReference type="SUPFAM" id="SSF54523">
    <property type="entry name" value="Pili subunits"/>
    <property type="match status" value="1"/>
</dbReference>